<accession>A0A6J4TLM7</accession>
<dbReference type="GO" id="GO:0016787">
    <property type="term" value="F:hydrolase activity"/>
    <property type="evidence" value="ECO:0007669"/>
    <property type="project" value="UniProtKB-KW"/>
</dbReference>
<feature type="non-terminal residue" evidence="2">
    <location>
        <position position="1"/>
    </location>
</feature>
<protein>
    <submittedName>
        <fullName evidence="2">ATP synthase F0 sector subunit a</fullName>
        <ecNumber evidence="2">3.6.3.14</ecNumber>
    </submittedName>
</protein>
<feature type="region of interest" description="Disordered" evidence="1">
    <location>
        <begin position="1"/>
        <end position="112"/>
    </location>
</feature>
<dbReference type="AlphaFoldDB" id="A0A6J4TLM7"/>
<feature type="compositionally biased region" description="Basic and acidic residues" evidence="1">
    <location>
        <begin position="65"/>
        <end position="74"/>
    </location>
</feature>
<evidence type="ECO:0000313" key="2">
    <source>
        <dbReference type="EMBL" id="CAA9527149.1"/>
    </source>
</evidence>
<dbReference type="EC" id="3.6.3.14" evidence="2"/>
<feature type="compositionally biased region" description="Basic residues" evidence="1">
    <location>
        <begin position="10"/>
        <end position="26"/>
    </location>
</feature>
<evidence type="ECO:0000256" key="1">
    <source>
        <dbReference type="SAM" id="MobiDB-lite"/>
    </source>
</evidence>
<feature type="non-terminal residue" evidence="2">
    <location>
        <position position="296"/>
    </location>
</feature>
<sequence>EQTGEDLHRSRGLHRRARPARRRRRQRGQERGVPAAERVQARCLGRSAWTVRHQQGGPLRRHRGGDHGLGDGLHRAPHAGQAQPRADARRVGLQPHARQHHAQQHGREHGGEVVSLHRHAVSLHLDLEPHRLHPVSDEHRASDLRLRPRDPLARDLCRDREPVGAARPVDRRLHRLHLRGRPREGPARLPQGPRPEGRHRRHGGLHLLPRAVLEPPASHLAERPVVREHPRRSSHHPVHGRRYRRPAGDRSHRLVDAATRRDPVRLRGRACRDAAGLHLRDAGLDLLRRRRRPRPL</sequence>
<name>A0A6J4TLM7_9ACTN</name>
<keyword evidence="2" id="KW-0378">Hydrolase</keyword>
<proteinExistence type="predicted"/>
<feature type="region of interest" description="Disordered" evidence="1">
    <location>
        <begin position="176"/>
        <end position="202"/>
    </location>
</feature>
<feature type="region of interest" description="Disordered" evidence="1">
    <location>
        <begin position="226"/>
        <end position="250"/>
    </location>
</feature>
<reference evidence="2" key="1">
    <citation type="submission" date="2020-02" db="EMBL/GenBank/DDBJ databases">
        <authorList>
            <person name="Meier V. D."/>
        </authorList>
    </citation>
    <scope>NUCLEOTIDE SEQUENCE</scope>
    <source>
        <strain evidence="2">AVDCRST_MAG67</strain>
    </source>
</reference>
<gene>
    <name evidence="2" type="ORF">AVDCRST_MAG67-3771</name>
</gene>
<organism evidence="2">
    <name type="scientific">uncultured Solirubrobacteraceae bacterium</name>
    <dbReference type="NCBI Taxonomy" id="1162706"/>
    <lineage>
        <taxon>Bacteria</taxon>
        <taxon>Bacillati</taxon>
        <taxon>Actinomycetota</taxon>
        <taxon>Thermoleophilia</taxon>
        <taxon>Solirubrobacterales</taxon>
        <taxon>Solirubrobacteraceae</taxon>
        <taxon>environmental samples</taxon>
    </lineage>
</organism>
<dbReference type="EMBL" id="CADCVQ010000157">
    <property type="protein sequence ID" value="CAA9527149.1"/>
    <property type="molecule type" value="Genomic_DNA"/>
</dbReference>
<feature type="compositionally biased region" description="Basic residues" evidence="1">
    <location>
        <begin position="229"/>
        <end position="245"/>
    </location>
</feature>